<evidence type="ECO:0000259" key="5">
    <source>
        <dbReference type="PROSITE" id="PS50977"/>
    </source>
</evidence>
<dbReference type="RefSeq" id="WP_226583495.1">
    <property type="nucleotide sequence ID" value="NZ_BLAY01000054.1"/>
</dbReference>
<dbReference type="Pfam" id="PF13305">
    <property type="entry name" value="TetR_C_33"/>
    <property type="match status" value="1"/>
</dbReference>
<dbReference type="SUPFAM" id="SSF48498">
    <property type="entry name" value="Tetracyclin repressor-like, C-terminal domain"/>
    <property type="match status" value="1"/>
</dbReference>
<evidence type="ECO:0000256" key="2">
    <source>
        <dbReference type="ARBA" id="ARBA00023125"/>
    </source>
</evidence>
<dbReference type="InterPro" id="IPR036271">
    <property type="entry name" value="Tet_transcr_reg_TetR-rel_C_sf"/>
</dbReference>
<dbReference type="InterPro" id="IPR025996">
    <property type="entry name" value="MT1864/Rv1816-like_C"/>
</dbReference>
<dbReference type="InterPro" id="IPR009057">
    <property type="entry name" value="Homeodomain-like_sf"/>
</dbReference>
<gene>
    <name evidence="6" type="ORF">MiSe_36710</name>
</gene>
<dbReference type="Gene3D" id="1.10.10.60">
    <property type="entry name" value="Homeodomain-like"/>
    <property type="match status" value="1"/>
</dbReference>
<proteinExistence type="predicted"/>
<keyword evidence="3" id="KW-0804">Transcription</keyword>
<dbReference type="InterPro" id="IPR001647">
    <property type="entry name" value="HTH_TetR"/>
</dbReference>
<dbReference type="EMBL" id="BLAY01000054">
    <property type="protein sequence ID" value="GET38911.1"/>
    <property type="molecule type" value="Genomic_DNA"/>
</dbReference>
<evidence type="ECO:0000256" key="4">
    <source>
        <dbReference type="PROSITE-ProRule" id="PRU00335"/>
    </source>
</evidence>
<evidence type="ECO:0000256" key="1">
    <source>
        <dbReference type="ARBA" id="ARBA00023015"/>
    </source>
</evidence>
<evidence type="ECO:0000313" key="7">
    <source>
        <dbReference type="Proteomes" id="UP001050975"/>
    </source>
</evidence>
<reference evidence="6" key="1">
    <citation type="submission" date="2019-10" db="EMBL/GenBank/DDBJ databases">
        <title>Draft genome sequece of Microseira wollei NIES-4236.</title>
        <authorList>
            <person name="Yamaguchi H."/>
            <person name="Suzuki S."/>
            <person name="Kawachi M."/>
        </authorList>
    </citation>
    <scope>NUCLEOTIDE SEQUENCE</scope>
    <source>
        <strain evidence="6">NIES-4236</strain>
    </source>
</reference>
<protein>
    <submittedName>
        <fullName evidence="6">Transcriptional regulator</fullName>
    </submittedName>
</protein>
<dbReference type="GO" id="GO:0003677">
    <property type="term" value="F:DNA binding"/>
    <property type="evidence" value="ECO:0007669"/>
    <property type="project" value="UniProtKB-UniRule"/>
</dbReference>
<dbReference type="Proteomes" id="UP001050975">
    <property type="component" value="Unassembled WGS sequence"/>
</dbReference>
<organism evidence="6 7">
    <name type="scientific">Microseira wollei NIES-4236</name>
    <dbReference type="NCBI Taxonomy" id="2530354"/>
    <lineage>
        <taxon>Bacteria</taxon>
        <taxon>Bacillati</taxon>
        <taxon>Cyanobacteriota</taxon>
        <taxon>Cyanophyceae</taxon>
        <taxon>Oscillatoriophycideae</taxon>
        <taxon>Aerosakkonematales</taxon>
        <taxon>Aerosakkonemataceae</taxon>
        <taxon>Microseira</taxon>
    </lineage>
</organism>
<keyword evidence="1" id="KW-0805">Transcription regulation</keyword>
<feature type="domain" description="HTH tetR-type" evidence="5">
    <location>
        <begin position="9"/>
        <end position="69"/>
    </location>
</feature>
<keyword evidence="7" id="KW-1185">Reference proteome</keyword>
<feature type="DNA-binding region" description="H-T-H motif" evidence="4">
    <location>
        <begin position="32"/>
        <end position="51"/>
    </location>
</feature>
<comment type="caution">
    <text evidence="6">The sequence shown here is derived from an EMBL/GenBank/DDBJ whole genome shotgun (WGS) entry which is preliminary data.</text>
</comment>
<evidence type="ECO:0000313" key="6">
    <source>
        <dbReference type="EMBL" id="GET38911.1"/>
    </source>
</evidence>
<keyword evidence="2 4" id="KW-0238">DNA-binding</keyword>
<dbReference type="PROSITE" id="PS50977">
    <property type="entry name" value="HTH_TETR_2"/>
    <property type="match status" value="1"/>
</dbReference>
<dbReference type="AlphaFoldDB" id="A0AAV3XC00"/>
<sequence>MGRPTKENSLTQQDVIEAAIACLDREGETALGVNRVARELGIKPPAIYKHLDGNAGLQRAVALRIWRDYLTDLQRHTANLTDSKTLLRVGAQATRNFARSHPARFRAISNYQMRPTDPEEAELIQASLRFFQASLQLYDLSNDALIDVMRMVNAAIYGFIIKEQSDLMTLARSTDASFEVMLDALLVAIEYIRNGNNASC</sequence>
<accession>A0AAV3XC00</accession>
<dbReference type="SUPFAM" id="SSF46689">
    <property type="entry name" value="Homeodomain-like"/>
    <property type="match status" value="1"/>
</dbReference>
<name>A0AAV3XC00_9CYAN</name>
<evidence type="ECO:0000256" key="3">
    <source>
        <dbReference type="ARBA" id="ARBA00023163"/>
    </source>
</evidence>
<dbReference type="Gene3D" id="1.10.357.10">
    <property type="entry name" value="Tetracycline Repressor, domain 2"/>
    <property type="match status" value="1"/>
</dbReference>